<dbReference type="InterPro" id="IPR016186">
    <property type="entry name" value="C-type_lectin-like/link_sf"/>
</dbReference>
<dbReference type="PRINTS" id="PR00356">
    <property type="entry name" value="ANTIFREEZEII"/>
</dbReference>
<organism evidence="4 5">
    <name type="scientific">Megalops atlanticus</name>
    <name type="common">Tarpon</name>
    <name type="synonym">Clupea gigantea</name>
    <dbReference type="NCBI Taxonomy" id="7932"/>
    <lineage>
        <taxon>Eukaryota</taxon>
        <taxon>Metazoa</taxon>
        <taxon>Chordata</taxon>
        <taxon>Craniata</taxon>
        <taxon>Vertebrata</taxon>
        <taxon>Euteleostomi</taxon>
        <taxon>Actinopterygii</taxon>
        <taxon>Neopterygii</taxon>
        <taxon>Teleostei</taxon>
        <taxon>Elopiformes</taxon>
        <taxon>Megalopidae</taxon>
        <taxon>Megalops</taxon>
    </lineage>
</organism>
<dbReference type="InterPro" id="IPR050111">
    <property type="entry name" value="C-type_lectin/snaclec_domain"/>
</dbReference>
<dbReference type="InterPro" id="IPR002353">
    <property type="entry name" value="AntifreezeII"/>
</dbReference>
<gene>
    <name evidence="4" type="ORF">MATL_G00000040</name>
</gene>
<dbReference type="PROSITE" id="PS00615">
    <property type="entry name" value="C_TYPE_LECTIN_1"/>
    <property type="match status" value="1"/>
</dbReference>
<keyword evidence="2" id="KW-0732">Signal</keyword>
<evidence type="ECO:0000313" key="5">
    <source>
        <dbReference type="Proteomes" id="UP001046870"/>
    </source>
</evidence>
<evidence type="ECO:0000313" key="4">
    <source>
        <dbReference type="EMBL" id="KAG7491157.1"/>
    </source>
</evidence>
<dbReference type="CDD" id="cd00037">
    <property type="entry name" value="CLECT"/>
    <property type="match status" value="1"/>
</dbReference>
<name>A0A9D3TDL3_MEGAT</name>
<dbReference type="Proteomes" id="UP001046870">
    <property type="component" value="Chromosome 1"/>
</dbReference>
<keyword evidence="5" id="KW-1185">Reference proteome</keyword>
<dbReference type="InterPro" id="IPR001304">
    <property type="entry name" value="C-type_lectin-like"/>
</dbReference>
<dbReference type="InterPro" id="IPR018378">
    <property type="entry name" value="C-type_lectin_CS"/>
</dbReference>
<feature type="domain" description="C-type lectin" evidence="3">
    <location>
        <begin position="50"/>
        <end position="163"/>
    </location>
</feature>
<dbReference type="InterPro" id="IPR016187">
    <property type="entry name" value="CTDL_fold"/>
</dbReference>
<dbReference type="Pfam" id="PF00059">
    <property type="entry name" value="Lectin_C"/>
    <property type="match status" value="1"/>
</dbReference>
<dbReference type="SMART" id="SM00034">
    <property type="entry name" value="CLECT"/>
    <property type="match status" value="1"/>
</dbReference>
<feature type="signal peptide" evidence="2">
    <location>
        <begin position="1"/>
        <end position="15"/>
    </location>
</feature>
<evidence type="ECO:0000256" key="2">
    <source>
        <dbReference type="SAM" id="SignalP"/>
    </source>
</evidence>
<reference evidence="4" key="1">
    <citation type="submission" date="2021-01" db="EMBL/GenBank/DDBJ databases">
        <authorList>
            <person name="Zahm M."/>
            <person name="Roques C."/>
            <person name="Cabau C."/>
            <person name="Klopp C."/>
            <person name="Donnadieu C."/>
            <person name="Jouanno E."/>
            <person name="Lampietro C."/>
            <person name="Louis A."/>
            <person name="Herpin A."/>
            <person name="Echchiki A."/>
            <person name="Berthelot C."/>
            <person name="Parey E."/>
            <person name="Roest-Crollius H."/>
            <person name="Braasch I."/>
            <person name="Postlethwait J."/>
            <person name="Bobe J."/>
            <person name="Montfort J."/>
            <person name="Bouchez O."/>
            <person name="Begum T."/>
            <person name="Mejri S."/>
            <person name="Adams A."/>
            <person name="Chen W.-J."/>
            <person name="Guiguen Y."/>
        </authorList>
    </citation>
    <scope>NUCLEOTIDE SEQUENCE</scope>
    <source>
        <strain evidence="4">YG-15Mar2019-1</strain>
        <tissue evidence="4">Brain</tissue>
    </source>
</reference>
<sequence>MRVLTIAVLLCTALALPAATDSVNSLRKKKHVGCVNCHHWGLCPAGWSTFGSRCFLFVRLRKPWTQAELHCNRQGGHLASLHSFQEFQFVRSLTHQGAWIGGTDSYTEGHWQWSDGSGFYYTQWNSGEPNNALGKEHCLCINYKGTSGWNDYFCTHRYPFICAL</sequence>
<accession>A0A9D3TDL3</accession>
<evidence type="ECO:0000259" key="3">
    <source>
        <dbReference type="PROSITE" id="PS50041"/>
    </source>
</evidence>
<dbReference type="AlphaFoldDB" id="A0A9D3TDL3"/>
<protein>
    <recommendedName>
        <fullName evidence="3">C-type lectin domain-containing protein</fullName>
    </recommendedName>
</protein>
<dbReference type="OrthoDB" id="441660at2759"/>
<evidence type="ECO:0000256" key="1">
    <source>
        <dbReference type="ARBA" id="ARBA00023157"/>
    </source>
</evidence>
<dbReference type="PANTHER" id="PTHR22803">
    <property type="entry name" value="MANNOSE, PHOSPHOLIPASE, LECTIN RECEPTOR RELATED"/>
    <property type="match status" value="1"/>
</dbReference>
<feature type="chain" id="PRO_5038889954" description="C-type lectin domain-containing protein" evidence="2">
    <location>
        <begin position="16"/>
        <end position="164"/>
    </location>
</feature>
<dbReference type="EMBL" id="JAFDVH010000001">
    <property type="protein sequence ID" value="KAG7491157.1"/>
    <property type="molecule type" value="Genomic_DNA"/>
</dbReference>
<dbReference type="SUPFAM" id="SSF56436">
    <property type="entry name" value="C-type lectin-like"/>
    <property type="match status" value="1"/>
</dbReference>
<proteinExistence type="predicted"/>
<dbReference type="PROSITE" id="PS50041">
    <property type="entry name" value="C_TYPE_LECTIN_2"/>
    <property type="match status" value="1"/>
</dbReference>
<comment type="caution">
    <text evidence="4">The sequence shown here is derived from an EMBL/GenBank/DDBJ whole genome shotgun (WGS) entry which is preliminary data.</text>
</comment>
<dbReference type="Gene3D" id="3.10.100.10">
    <property type="entry name" value="Mannose-Binding Protein A, subunit A"/>
    <property type="match status" value="1"/>
</dbReference>
<keyword evidence="1" id="KW-1015">Disulfide bond</keyword>